<dbReference type="OrthoDB" id="2318661at2759"/>
<dbReference type="AlphaFoldDB" id="A0A9N9BAA3"/>
<proteinExistence type="predicted"/>
<sequence length="341" mass="40077">MNDSQINENNDKNFSDQMISSYIRPFIRPPFPPPIGPKDLITKSIAGKKPNRAPNAFIIYRKMYVRESRNEGYCFPMTVLSSMVSQSWEKEPEEVKDYYKRLAKATFDYRNELYPKSEMKKKKRSNWNVISFERILNQNDNEKFTPVTTHFDNIPTPNNHDHQIDELNFINRILTPDLSSTAATSPTIDEFHEQPVLDPNQNFNEFYDQPFIDPNQPFPNLLTSSDDNWNFNSFTGDCDQQPFENFQQGFDSCDFFDNQITDNEAQNFNDFQNQQLNHFQVYPDDLTTSYDALGIFQHQDEPASNLQPFHSNTNVMNDMNTISDNTFATFMFEPFDYHTFY</sequence>
<keyword evidence="2" id="KW-1185">Reference proteome</keyword>
<protein>
    <submittedName>
        <fullName evidence="1">9928_t:CDS:1</fullName>
    </submittedName>
</protein>
<dbReference type="Proteomes" id="UP000789570">
    <property type="component" value="Unassembled WGS sequence"/>
</dbReference>
<reference evidence="1" key="1">
    <citation type="submission" date="2021-06" db="EMBL/GenBank/DDBJ databases">
        <authorList>
            <person name="Kallberg Y."/>
            <person name="Tangrot J."/>
            <person name="Rosling A."/>
        </authorList>
    </citation>
    <scope>NUCLEOTIDE SEQUENCE</scope>
    <source>
        <strain evidence="1">UK204</strain>
    </source>
</reference>
<evidence type="ECO:0000313" key="1">
    <source>
        <dbReference type="EMBL" id="CAG8557895.1"/>
    </source>
</evidence>
<dbReference type="SUPFAM" id="SSF47095">
    <property type="entry name" value="HMG-box"/>
    <property type="match status" value="1"/>
</dbReference>
<accession>A0A9N9BAA3</accession>
<name>A0A9N9BAA3_9GLOM</name>
<organism evidence="1 2">
    <name type="scientific">Funneliformis caledonium</name>
    <dbReference type="NCBI Taxonomy" id="1117310"/>
    <lineage>
        <taxon>Eukaryota</taxon>
        <taxon>Fungi</taxon>
        <taxon>Fungi incertae sedis</taxon>
        <taxon>Mucoromycota</taxon>
        <taxon>Glomeromycotina</taxon>
        <taxon>Glomeromycetes</taxon>
        <taxon>Glomerales</taxon>
        <taxon>Glomeraceae</taxon>
        <taxon>Funneliformis</taxon>
    </lineage>
</organism>
<dbReference type="Gene3D" id="1.10.30.10">
    <property type="entry name" value="High mobility group box domain"/>
    <property type="match status" value="1"/>
</dbReference>
<gene>
    <name evidence="1" type="ORF">FCALED_LOCUS6448</name>
</gene>
<comment type="caution">
    <text evidence="1">The sequence shown here is derived from an EMBL/GenBank/DDBJ whole genome shotgun (WGS) entry which is preliminary data.</text>
</comment>
<dbReference type="EMBL" id="CAJVPQ010001543">
    <property type="protein sequence ID" value="CAG8557895.1"/>
    <property type="molecule type" value="Genomic_DNA"/>
</dbReference>
<dbReference type="InterPro" id="IPR036910">
    <property type="entry name" value="HMG_box_dom_sf"/>
</dbReference>
<evidence type="ECO:0000313" key="2">
    <source>
        <dbReference type="Proteomes" id="UP000789570"/>
    </source>
</evidence>